<feature type="region of interest" description="Disordered" evidence="1">
    <location>
        <begin position="475"/>
        <end position="501"/>
    </location>
</feature>
<keyword evidence="3" id="KW-1185">Reference proteome</keyword>
<accession>F6D2R7</accession>
<dbReference type="RefSeq" id="WP_013826145.1">
    <property type="nucleotide sequence ID" value="NC_015574.1"/>
</dbReference>
<reference evidence="2 3" key="1">
    <citation type="journal article" date="2014" name="Int. J. Syst. Evol. Microbiol.">
        <title>Methanobacterium paludis sp. nov. and a novel strain of Methanobacterium lacus isolated from northern peatlands.</title>
        <authorList>
            <person name="Cadillo-Quiroz H."/>
            <person name="Brauer S.L."/>
            <person name="Goodson N."/>
            <person name="Yavitt J.B."/>
            <person name="Zinder S.H."/>
        </authorList>
    </citation>
    <scope>NUCLEOTIDE SEQUENCE [LARGE SCALE GENOMIC DNA]</scope>
    <source>
        <strain evidence="3">DSM 25820 / JCM 18151 / SWAN1</strain>
    </source>
</reference>
<dbReference type="Proteomes" id="UP000009231">
    <property type="component" value="Chromosome"/>
</dbReference>
<protein>
    <submittedName>
        <fullName evidence="2">Uncharacterized protein</fullName>
    </submittedName>
</protein>
<evidence type="ECO:0000313" key="3">
    <source>
        <dbReference type="Proteomes" id="UP000009231"/>
    </source>
</evidence>
<dbReference type="KEGG" id="mew:MSWAN_1635"/>
<dbReference type="GeneID" id="10669144"/>
<evidence type="ECO:0000313" key="2">
    <source>
        <dbReference type="EMBL" id="AEG18646.1"/>
    </source>
</evidence>
<proteinExistence type="predicted"/>
<sequence>MTSLLKKEFTFKMPITKSYEGNDGYYHIEFGISSDQDDLQDDYMTKNAINDIVKQAKGLGFNPDTKAYTGINIDDYHKDGLRSLIGPVVDSWEEKQGVSSIVYVDLKVRKEWEDTIRDIIDTGLPLGGSITGSATKTLPRNKEGKRGIDGIELYKAALTDIPAAWDTRGTARAVEKACPMCNQIMKSLDLEKIKKSDYVVNQTCLDFAKEQINDGNVNNGPWSKPLFSDFDSDIDEYKKYALAVHPDMDAELSGSYGFEIGKNGKIYRQGVISAKTAAAGGMSSAGKNTALYDAADELLKLIDDDENKKSIGGNHVKVKKDVITVDNAFETIQAEINGALDQRYGTPSQYGGYNRNCQLQYTQPDSIIVSDSWNLSNSDDIYKIPYTRETKDNGDTDVKLGDPVRISLQMVTKSLEESKWVIKAVKPKNRGGNVTDKSLELPEDLKGMDEGILKKIKEGGDEVKQFFKGLLGIEEPTQEPGLEPGPNGGAGDPAPTTNGGVVVDKNINMEKKVNTLEKTVEDQDKLIKTQGTMIDTLNKRIEKKDHNILVSKALEMHKKLNPVGPEEPEPNYTEEDLTKALVEEYGLTEEEVKEDLDKAIKDGSRIMKGILKRTPDGDIPDVFDDGLKKDADKYAKEEKALRAELDKQGRE</sequence>
<organism evidence="2 3">
    <name type="scientific">Methanobacterium paludis (strain DSM 25820 / JCM 18151 / SWAN1)</name>
    <dbReference type="NCBI Taxonomy" id="868131"/>
    <lineage>
        <taxon>Archaea</taxon>
        <taxon>Methanobacteriati</taxon>
        <taxon>Methanobacteriota</taxon>
        <taxon>Methanomada group</taxon>
        <taxon>Methanobacteria</taxon>
        <taxon>Methanobacteriales</taxon>
        <taxon>Methanobacteriaceae</taxon>
        <taxon>Methanobacterium</taxon>
    </lineage>
</organism>
<dbReference type="STRING" id="868131.MSWAN_1635"/>
<dbReference type="AlphaFoldDB" id="F6D2R7"/>
<dbReference type="EMBL" id="CP002772">
    <property type="protein sequence ID" value="AEG18646.1"/>
    <property type="molecule type" value="Genomic_DNA"/>
</dbReference>
<dbReference type="eggNOG" id="ENOG502N59P">
    <property type="taxonomic scope" value="Archaea"/>
</dbReference>
<name>F6D2R7_METPW</name>
<dbReference type="HOGENOM" id="CLU_420724_0_0_2"/>
<gene>
    <name evidence="2" type="ordered locus">MSWAN_1635</name>
</gene>
<evidence type="ECO:0000256" key="1">
    <source>
        <dbReference type="SAM" id="MobiDB-lite"/>
    </source>
</evidence>